<feature type="compositionally biased region" description="Basic and acidic residues" evidence="1">
    <location>
        <begin position="309"/>
        <end position="318"/>
    </location>
</feature>
<dbReference type="EMBL" id="AF065411">
    <property type="protein sequence ID" value="AAC27051.1"/>
    <property type="molecule type" value="Genomic_DNA"/>
</dbReference>
<feature type="compositionally biased region" description="Basic and acidic residues" evidence="1">
    <location>
        <begin position="326"/>
        <end position="339"/>
    </location>
</feature>
<dbReference type="OrthoDB" id="23181at10239"/>
<dbReference type="InterPro" id="IPR027924">
    <property type="entry name" value="XkdF"/>
</dbReference>
<evidence type="ECO:0000313" key="3">
    <source>
        <dbReference type="EMBL" id="AAC27051.1"/>
    </source>
</evidence>
<accession>O80202</accession>
<reference evidence="3 4" key="1">
    <citation type="journal article" date="1998" name="Mol. Microbiol.">
        <title>Molecular analysis of Methanobacterium phage psiM2.</title>
        <authorList>
            <person name="Pfister P."/>
            <person name="Wasserfallen A."/>
            <person name="Stettler R."/>
            <person name="Leisinger T."/>
        </authorList>
    </citation>
    <scope>NUCLEOTIDE SEQUENCE</scope>
</reference>
<evidence type="ECO:0000256" key="1">
    <source>
        <dbReference type="SAM" id="MobiDB-lite"/>
    </source>
</evidence>
<evidence type="ECO:0000259" key="2">
    <source>
        <dbReference type="Pfam" id="PF14550"/>
    </source>
</evidence>
<dbReference type="Proteomes" id="UP000001155">
    <property type="component" value="Segment"/>
</dbReference>
<dbReference type="RefSeq" id="NP_046967.1">
    <property type="nucleotide sequence ID" value="NC_001902.1"/>
</dbReference>
<evidence type="ECO:0000313" key="4">
    <source>
        <dbReference type="Proteomes" id="UP000001155"/>
    </source>
</evidence>
<organism evidence="3 4">
    <name type="scientific">Methanobacterium phage psiM2</name>
    <name type="common">PsiM2</name>
    <dbReference type="NCBI Taxonomy" id="77048"/>
    <lineage>
        <taxon>Viruses</taxon>
        <taxon>Duplodnaviria</taxon>
        <taxon>Heunggongvirae</taxon>
        <taxon>Uroviricota</taxon>
        <taxon>Caudoviricetes</taxon>
        <taxon>Methanobavirales</taxon>
        <taxon>Leisingerviridae</taxon>
        <taxon>Psimunavirus</taxon>
        <taxon>Psimunavirus limi</taxon>
        <taxon>Psimunavirus psiM2</taxon>
    </lineage>
</organism>
<dbReference type="Pfam" id="PF14550">
    <property type="entry name" value="Peptidase_S78_2"/>
    <property type="match status" value="1"/>
</dbReference>
<name>O80202_METM2</name>
<dbReference type="PIR" id="T12728">
    <property type="entry name" value="T12728"/>
</dbReference>
<feature type="compositionally biased region" description="Acidic residues" evidence="1">
    <location>
        <begin position="291"/>
        <end position="308"/>
    </location>
</feature>
<proteinExistence type="predicted"/>
<sequence length="351" mass="39427">MLTPSTAGAYAYPYGREGEVYLQALRAIRSSAAGARGATRNEEIFDAAGRLLEMINEKGDESRKCHGDHCIQQHMILKVDEHQRIITGPVLVPGEFDLDGDIVSKEQVERVAYKFMEDYQNVDILHRFKNVAKPVESFILREDTMMEGVDLPEGTWILSAKVYDDDTWRGILEGKYQGFSITAVPAVMKKTTLADIGWPFDVVTVSIVDRPAVPKARYLSIKRGDKMDEKSVLKTIFENLKQYFEQDKPAAKVDADEVQVLKTEIDSLKTLINDVLDELKSLKEAIQETGSENDAEPDEGDDKDAEEDGSLKFDKDTQALKGQVGETRRSALKSFHEEMGVDLFGRPTDRE</sequence>
<dbReference type="KEGG" id="vg:1261711"/>
<feature type="domain" description="Phage-like element PBSX protein XkdF" evidence="2">
    <location>
        <begin position="74"/>
        <end position="185"/>
    </location>
</feature>
<keyword evidence="4" id="KW-1185">Reference proteome</keyword>
<feature type="region of interest" description="Disordered" evidence="1">
    <location>
        <begin position="287"/>
        <end position="351"/>
    </location>
</feature>
<dbReference type="GeneID" id="1261711"/>
<protein>
    <submittedName>
        <fullName evidence="3">Structural protein</fullName>
    </submittedName>
</protein>